<dbReference type="SMART" id="SM00028">
    <property type="entry name" value="TPR"/>
    <property type="match status" value="3"/>
</dbReference>
<dbReference type="PANTHER" id="PTHR46540:SF1">
    <property type="entry name" value="TETRATRICOPEPTIDE REPEAT PROTEIN 12"/>
    <property type="match status" value="1"/>
</dbReference>
<dbReference type="Gene3D" id="1.25.40.10">
    <property type="entry name" value="Tetratricopeptide repeat domain"/>
    <property type="match status" value="1"/>
</dbReference>
<keyword evidence="2" id="KW-1185">Reference proteome</keyword>
<dbReference type="InterPro" id="IPR019734">
    <property type="entry name" value="TPR_rpt"/>
</dbReference>
<reference evidence="1" key="1">
    <citation type="submission" date="2021-12" db="EMBL/GenBank/DDBJ databases">
        <authorList>
            <person name="King R."/>
        </authorList>
    </citation>
    <scope>NUCLEOTIDE SEQUENCE</scope>
</reference>
<dbReference type="PANTHER" id="PTHR46540">
    <property type="entry name" value="TETRATRICOPEPTIDE REPEAT PROTEIN 12"/>
    <property type="match status" value="1"/>
</dbReference>
<gene>
    <name evidence="1" type="ORF">MELIAE_LOCUS2606</name>
</gene>
<accession>A0A9P0AVP6</accession>
<protein>
    <submittedName>
        <fullName evidence="1">Uncharacterized protein</fullName>
    </submittedName>
</protein>
<dbReference type="Pfam" id="PF00515">
    <property type="entry name" value="TPR_1"/>
    <property type="match status" value="1"/>
</dbReference>
<dbReference type="Pfam" id="PF13181">
    <property type="entry name" value="TPR_8"/>
    <property type="match status" value="1"/>
</dbReference>
<evidence type="ECO:0000313" key="1">
    <source>
        <dbReference type="EMBL" id="CAH0549475.1"/>
    </source>
</evidence>
<evidence type="ECO:0000313" key="2">
    <source>
        <dbReference type="Proteomes" id="UP001154078"/>
    </source>
</evidence>
<dbReference type="GO" id="GO:0005737">
    <property type="term" value="C:cytoplasm"/>
    <property type="evidence" value="ECO:0007669"/>
    <property type="project" value="TreeGrafter"/>
</dbReference>
<dbReference type="EMBL" id="OV121142">
    <property type="protein sequence ID" value="CAH0549475.1"/>
    <property type="molecule type" value="Genomic_DNA"/>
</dbReference>
<dbReference type="Proteomes" id="UP001154078">
    <property type="component" value="Chromosome 11"/>
</dbReference>
<name>A0A9P0AVP6_BRAAE</name>
<sequence length="118" mass="14123">METLKKQANKAFRREEYEKALTLYTKALDLIRDSVVLYNNRALTYIKLKLYEKALPDLNWALRLNEDCLKSWLLLAKANFYLENLTEFDKAIKEAMERNPNHKDYINEFVDDLKMKND</sequence>
<proteinExistence type="predicted"/>
<dbReference type="OrthoDB" id="2017782at2759"/>
<dbReference type="GO" id="GO:0005813">
    <property type="term" value="C:centrosome"/>
    <property type="evidence" value="ECO:0007669"/>
    <property type="project" value="TreeGrafter"/>
</dbReference>
<dbReference type="GO" id="GO:0007288">
    <property type="term" value="P:sperm axoneme assembly"/>
    <property type="evidence" value="ECO:0007669"/>
    <property type="project" value="TreeGrafter"/>
</dbReference>
<dbReference type="SUPFAM" id="SSF48452">
    <property type="entry name" value="TPR-like"/>
    <property type="match status" value="1"/>
</dbReference>
<dbReference type="InterPro" id="IPR043195">
    <property type="entry name" value="TTC12"/>
</dbReference>
<dbReference type="InterPro" id="IPR011990">
    <property type="entry name" value="TPR-like_helical_dom_sf"/>
</dbReference>
<dbReference type="AlphaFoldDB" id="A0A9P0AVP6"/>
<dbReference type="GO" id="GO:0070286">
    <property type="term" value="P:axonemal dynein complex assembly"/>
    <property type="evidence" value="ECO:0007669"/>
    <property type="project" value="TreeGrafter"/>
</dbReference>
<organism evidence="1 2">
    <name type="scientific">Brassicogethes aeneus</name>
    <name type="common">Rape pollen beetle</name>
    <name type="synonym">Meligethes aeneus</name>
    <dbReference type="NCBI Taxonomy" id="1431903"/>
    <lineage>
        <taxon>Eukaryota</taxon>
        <taxon>Metazoa</taxon>
        <taxon>Ecdysozoa</taxon>
        <taxon>Arthropoda</taxon>
        <taxon>Hexapoda</taxon>
        <taxon>Insecta</taxon>
        <taxon>Pterygota</taxon>
        <taxon>Neoptera</taxon>
        <taxon>Endopterygota</taxon>
        <taxon>Coleoptera</taxon>
        <taxon>Polyphaga</taxon>
        <taxon>Cucujiformia</taxon>
        <taxon>Nitidulidae</taxon>
        <taxon>Meligethinae</taxon>
        <taxon>Brassicogethes</taxon>
    </lineage>
</organism>